<comment type="caution">
    <text evidence="2">The sequence shown here is derived from an EMBL/GenBank/DDBJ whole genome shotgun (WGS) entry which is preliminary data.</text>
</comment>
<proteinExistence type="predicted"/>
<dbReference type="EMBL" id="MU151438">
    <property type="protein sequence ID" value="KAF9443760.1"/>
    <property type="molecule type" value="Genomic_DNA"/>
</dbReference>
<accession>A0A9P5X483</accession>
<keyword evidence="3" id="KW-1185">Reference proteome</keyword>
<protein>
    <submittedName>
        <fullName evidence="2">Uncharacterized protein</fullName>
    </submittedName>
</protein>
<organism evidence="2 3">
    <name type="scientific">Macrolepiota fuliginosa MF-IS2</name>
    <dbReference type="NCBI Taxonomy" id="1400762"/>
    <lineage>
        <taxon>Eukaryota</taxon>
        <taxon>Fungi</taxon>
        <taxon>Dikarya</taxon>
        <taxon>Basidiomycota</taxon>
        <taxon>Agaricomycotina</taxon>
        <taxon>Agaricomycetes</taxon>
        <taxon>Agaricomycetidae</taxon>
        <taxon>Agaricales</taxon>
        <taxon>Agaricineae</taxon>
        <taxon>Agaricaceae</taxon>
        <taxon>Macrolepiota</taxon>
    </lineage>
</organism>
<evidence type="ECO:0000313" key="3">
    <source>
        <dbReference type="Proteomes" id="UP000807342"/>
    </source>
</evidence>
<dbReference type="Proteomes" id="UP000807342">
    <property type="component" value="Unassembled WGS sequence"/>
</dbReference>
<name>A0A9P5X483_9AGAR</name>
<feature type="region of interest" description="Disordered" evidence="1">
    <location>
        <begin position="1"/>
        <end position="23"/>
    </location>
</feature>
<dbReference type="AlphaFoldDB" id="A0A9P5X483"/>
<evidence type="ECO:0000313" key="2">
    <source>
        <dbReference type="EMBL" id="KAF9443760.1"/>
    </source>
</evidence>
<reference evidence="2" key="1">
    <citation type="submission" date="2020-11" db="EMBL/GenBank/DDBJ databases">
        <authorList>
            <consortium name="DOE Joint Genome Institute"/>
            <person name="Ahrendt S."/>
            <person name="Riley R."/>
            <person name="Andreopoulos W."/>
            <person name="Labutti K."/>
            <person name="Pangilinan J."/>
            <person name="Ruiz-Duenas F.J."/>
            <person name="Barrasa J.M."/>
            <person name="Sanchez-Garcia M."/>
            <person name="Camarero S."/>
            <person name="Miyauchi S."/>
            <person name="Serrano A."/>
            <person name="Linde D."/>
            <person name="Babiker R."/>
            <person name="Drula E."/>
            <person name="Ayuso-Fernandez I."/>
            <person name="Pacheco R."/>
            <person name="Padilla G."/>
            <person name="Ferreira P."/>
            <person name="Barriuso J."/>
            <person name="Kellner H."/>
            <person name="Castanera R."/>
            <person name="Alfaro M."/>
            <person name="Ramirez L."/>
            <person name="Pisabarro A.G."/>
            <person name="Kuo A."/>
            <person name="Tritt A."/>
            <person name="Lipzen A."/>
            <person name="He G."/>
            <person name="Yan M."/>
            <person name="Ng V."/>
            <person name="Cullen D."/>
            <person name="Martin F."/>
            <person name="Rosso M.-N."/>
            <person name="Henrissat B."/>
            <person name="Hibbett D."/>
            <person name="Martinez A.T."/>
            <person name="Grigoriev I.V."/>
        </authorList>
    </citation>
    <scope>NUCLEOTIDE SEQUENCE</scope>
    <source>
        <strain evidence="2">MF-IS2</strain>
    </source>
</reference>
<evidence type="ECO:0000256" key="1">
    <source>
        <dbReference type="SAM" id="MobiDB-lite"/>
    </source>
</evidence>
<sequence>MGAGTGIPPLAWPAASGRPISESSRRTLTKGRWERLGWHFRAGHWEERALGVRLSTKIVALRCQPRVTRYLNRVKPPQQSANPLTCGSEILFCHPDPALLSHNLPGMRREYTRAGENWWGVPGLEHDRILADSDPDKDGLPGFRAYQRNIGCDCLRDSSARIKPKKVKSNKIGGNEGESKHAGVSVVWRQPKLYESN</sequence>
<gene>
    <name evidence="2" type="ORF">P691DRAFT_840753</name>
</gene>